<name>A0ABV3YXD5_9PSED</name>
<accession>A0ABV3YXD5</accession>
<dbReference type="SUPFAM" id="SSF54909">
    <property type="entry name" value="Dimeric alpha+beta barrel"/>
    <property type="match status" value="1"/>
</dbReference>
<dbReference type="Gene3D" id="3.30.70.100">
    <property type="match status" value="1"/>
</dbReference>
<dbReference type="InterPro" id="IPR050744">
    <property type="entry name" value="AI-2_Isomerase_LsrG"/>
</dbReference>
<dbReference type="PANTHER" id="PTHR33336:SF3">
    <property type="entry name" value="ABM DOMAIN-CONTAINING PROTEIN"/>
    <property type="match status" value="1"/>
</dbReference>
<dbReference type="Proteomes" id="UP001560296">
    <property type="component" value="Unassembled WGS sequence"/>
</dbReference>
<dbReference type="Pfam" id="PF03992">
    <property type="entry name" value="ABM"/>
    <property type="match status" value="1"/>
</dbReference>
<dbReference type="PROSITE" id="PS51725">
    <property type="entry name" value="ABM"/>
    <property type="match status" value="1"/>
</dbReference>
<dbReference type="InterPro" id="IPR007138">
    <property type="entry name" value="ABM_dom"/>
</dbReference>
<gene>
    <name evidence="2" type="ORF">AB5S05_18180</name>
</gene>
<evidence type="ECO:0000259" key="1">
    <source>
        <dbReference type="PROSITE" id="PS51725"/>
    </source>
</evidence>
<evidence type="ECO:0000313" key="2">
    <source>
        <dbReference type="EMBL" id="MEX6503995.1"/>
    </source>
</evidence>
<keyword evidence="2" id="KW-0560">Oxidoreductase</keyword>
<dbReference type="EMBL" id="JBFTEG010000018">
    <property type="protein sequence ID" value="MEX6503995.1"/>
    <property type="molecule type" value="Genomic_DNA"/>
</dbReference>
<evidence type="ECO:0000313" key="3">
    <source>
        <dbReference type="Proteomes" id="UP001560296"/>
    </source>
</evidence>
<protein>
    <submittedName>
        <fullName evidence="2">Quinol monooxygenase</fullName>
        <ecNumber evidence="2">1.-.-.-</ecNumber>
    </submittedName>
</protein>
<dbReference type="PANTHER" id="PTHR33336">
    <property type="entry name" value="QUINOL MONOOXYGENASE YGIN-RELATED"/>
    <property type="match status" value="1"/>
</dbReference>
<dbReference type="InterPro" id="IPR011008">
    <property type="entry name" value="Dimeric_a/b-barrel"/>
</dbReference>
<reference evidence="2 3" key="1">
    <citation type="submission" date="2024-07" db="EMBL/GenBank/DDBJ databases">
        <authorList>
            <person name="Li M."/>
        </authorList>
    </citation>
    <scope>NUCLEOTIDE SEQUENCE [LARGE SCALE GENOMIC DNA]</scope>
    <source>
        <strain evidence="2 3">25A3E</strain>
    </source>
</reference>
<dbReference type="EC" id="1.-.-.-" evidence="2"/>
<comment type="caution">
    <text evidence="2">The sequence shown here is derived from an EMBL/GenBank/DDBJ whole genome shotgun (WGS) entry which is preliminary data.</text>
</comment>
<organism evidence="2 3">
    <name type="scientific">Pseudomonas zhanjiangensis</name>
    <dbReference type="NCBI Taxonomy" id="3239015"/>
    <lineage>
        <taxon>Bacteria</taxon>
        <taxon>Pseudomonadati</taxon>
        <taxon>Pseudomonadota</taxon>
        <taxon>Gammaproteobacteria</taxon>
        <taxon>Pseudomonadales</taxon>
        <taxon>Pseudomonadaceae</taxon>
        <taxon>Pseudomonas</taxon>
    </lineage>
</organism>
<keyword evidence="2" id="KW-0503">Monooxygenase</keyword>
<dbReference type="GO" id="GO:0004497">
    <property type="term" value="F:monooxygenase activity"/>
    <property type="evidence" value="ECO:0007669"/>
    <property type="project" value="UniProtKB-KW"/>
</dbReference>
<proteinExistence type="predicted"/>
<dbReference type="RefSeq" id="WP_369288935.1">
    <property type="nucleotide sequence ID" value="NZ_JBFTEG010000018.1"/>
</dbReference>
<sequence length="97" mass="11050">MEEVNLLIQIEVMPGKRAEQIAAYTRLKPLVLAEPGCLQYQLLSDEHDENRFFLIEKWASQAALDAHDNTEHMLAADAHNPRFRADPARVTRISPVL</sequence>
<feature type="domain" description="ABM" evidence="1">
    <location>
        <begin position="4"/>
        <end position="93"/>
    </location>
</feature>
<keyword evidence="3" id="KW-1185">Reference proteome</keyword>